<dbReference type="PANTHER" id="PTHR16001">
    <property type="entry name" value="ECTO-NOX DISULFIDE-THIOL EXCHANGER"/>
    <property type="match status" value="1"/>
</dbReference>
<proteinExistence type="predicted"/>
<dbReference type="GO" id="GO:0007624">
    <property type="term" value="P:ultradian rhythm"/>
    <property type="evidence" value="ECO:0007669"/>
    <property type="project" value="InterPro"/>
</dbReference>
<reference evidence="2" key="1">
    <citation type="submission" date="2020-11" db="EMBL/GenBank/DDBJ databases">
        <authorList>
            <person name="Tran Van P."/>
        </authorList>
    </citation>
    <scope>NUCLEOTIDE SEQUENCE</scope>
</reference>
<feature type="coiled-coil region" evidence="1">
    <location>
        <begin position="42"/>
        <end position="69"/>
    </location>
</feature>
<sequence>MDAEGVEFETDETFTMAVQTVITWLERGDCNKRNANTFYTMIQSTNSHVRRLLNEKTQFEEELQRAREVMKGRMQGILLQCEY</sequence>
<evidence type="ECO:0000313" key="2">
    <source>
        <dbReference type="EMBL" id="CAD7463647.1"/>
    </source>
</evidence>
<dbReference type="EMBL" id="OE008734">
    <property type="protein sequence ID" value="CAD7463647.1"/>
    <property type="molecule type" value="Genomic_DNA"/>
</dbReference>
<gene>
    <name evidence="2" type="ORF">TTEB3V08_LOCUS11529</name>
</gene>
<dbReference type="GO" id="GO:0009897">
    <property type="term" value="C:external side of plasma membrane"/>
    <property type="evidence" value="ECO:0007669"/>
    <property type="project" value="InterPro"/>
</dbReference>
<organism evidence="2">
    <name type="scientific">Timema tahoe</name>
    <dbReference type="NCBI Taxonomy" id="61484"/>
    <lineage>
        <taxon>Eukaryota</taxon>
        <taxon>Metazoa</taxon>
        <taxon>Ecdysozoa</taxon>
        <taxon>Arthropoda</taxon>
        <taxon>Hexapoda</taxon>
        <taxon>Insecta</taxon>
        <taxon>Pterygota</taxon>
        <taxon>Neoptera</taxon>
        <taxon>Polyneoptera</taxon>
        <taxon>Phasmatodea</taxon>
        <taxon>Timematodea</taxon>
        <taxon>Timematoidea</taxon>
        <taxon>Timematidae</taxon>
        <taxon>Timema</taxon>
    </lineage>
</organism>
<keyword evidence="1" id="KW-0175">Coiled coil</keyword>
<dbReference type="AlphaFoldDB" id="A0A7R9ISM4"/>
<protein>
    <submittedName>
        <fullName evidence="2">Uncharacterized protein</fullName>
    </submittedName>
</protein>
<dbReference type="InterPro" id="IPR038876">
    <property type="entry name" value="ENOX"/>
</dbReference>
<dbReference type="GO" id="GO:0016491">
    <property type="term" value="F:oxidoreductase activity"/>
    <property type="evidence" value="ECO:0007669"/>
    <property type="project" value="InterPro"/>
</dbReference>
<evidence type="ECO:0000256" key="1">
    <source>
        <dbReference type="SAM" id="Coils"/>
    </source>
</evidence>
<dbReference type="PANTHER" id="PTHR16001:SF4">
    <property type="entry name" value="ECTO-NOX DISULFIDE-THIOL EXCHANGER 1-LIKE PROTEIN"/>
    <property type="match status" value="1"/>
</dbReference>
<name>A0A7R9ISM4_9NEOP</name>
<accession>A0A7R9ISM4</accession>